<dbReference type="AlphaFoldDB" id="A0A1G1VPU5"/>
<feature type="transmembrane region" description="Helical" evidence="1">
    <location>
        <begin position="27"/>
        <end position="44"/>
    </location>
</feature>
<dbReference type="EMBL" id="MHCI01000001">
    <property type="protein sequence ID" value="OGY17428.1"/>
    <property type="molecule type" value="Genomic_DNA"/>
</dbReference>
<feature type="transmembrane region" description="Helical" evidence="1">
    <location>
        <begin position="228"/>
        <end position="252"/>
    </location>
</feature>
<protein>
    <submittedName>
        <fullName evidence="2">Uncharacterized protein</fullName>
    </submittedName>
</protein>
<name>A0A1G1VPU5_9BACT</name>
<reference evidence="2 3" key="1">
    <citation type="journal article" date="2016" name="Nat. Commun.">
        <title>Thousands of microbial genomes shed light on interconnected biogeochemical processes in an aquifer system.</title>
        <authorList>
            <person name="Anantharaman K."/>
            <person name="Brown C.T."/>
            <person name="Hug L.A."/>
            <person name="Sharon I."/>
            <person name="Castelle C.J."/>
            <person name="Probst A.J."/>
            <person name="Thomas B.C."/>
            <person name="Singh A."/>
            <person name="Wilkins M.J."/>
            <person name="Karaoz U."/>
            <person name="Brodie E.L."/>
            <person name="Williams K.H."/>
            <person name="Hubbard S.S."/>
            <person name="Banfield J.F."/>
        </authorList>
    </citation>
    <scope>NUCLEOTIDE SEQUENCE [LARGE SCALE GENOMIC DNA]</scope>
</reference>
<evidence type="ECO:0000313" key="3">
    <source>
        <dbReference type="Proteomes" id="UP000179069"/>
    </source>
</evidence>
<sequence>MTKAMFIETMRFSLVEAFRLVTRNRRIYAASLLLVLLGLMRFLQRPNLPHATLLQAIFVFAVSLVLLVSIAALAVVMIAWPGVEAALMKDSYVSGSAKWNRLRHYLWTYLKRLAPLLLVSLVLYLPISRLSLQINSARLFSYLSSALSVSLSTPLIALIVIHDLSFVAGVARTFELFRKDLLFFLSLFCLASLNYLILNAIGTQLSAFFAPDYAATKLGLSSAPNFTILLLSPISTFTSLTITSFSIVYLVGKKNLKKTRKR</sequence>
<feature type="transmembrane region" description="Helical" evidence="1">
    <location>
        <begin position="139"/>
        <end position="161"/>
    </location>
</feature>
<keyword evidence="1" id="KW-0472">Membrane</keyword>
<accession>A0A1G1VPU5</accession>
<evidence type="ECO:0000256" key="1">
    <source>
        <dbReference type="SAM" id="Phobius"/>
    </source>
</evidence>
<gene>
    <name evidence="2" type="ORF">A2785_01125</name>
</gene>
<feature type="transmembrane region" description="Helical" evidence="1">
    <location>
        <begin position="181"/>
        <end position="208"/>
    </location>
</feature>
<keyword evidence="1" id="KW-0812">Transmembrane</keyword>
<comment type="caution">
    <text evidence="2">The sequence shown here is derived from an EMBL/GenBank/DDBJ whole genome shotgun (WGS) entry which is preliminary data.</text>
</comment>
<feature type="transmembrane region" description="Helical" evidence="1">
    <location>
        <begin position="109"/>
        <end position="127"/>
    </location>
</feature>
<feature type="transmembrane region" description="Helical" evidence="1">
    <location>
        <begin position="56"/>
        <end position="80"/>
    </location>
</feature>
<dbReference type="Proteomes" id="UP000179069">
    <property type="component" value="Unassembled WGS sequence"/>
</dbReference>
<keyword evidence="1" id="KW-1133">Transmembrane helix</keyword>
<evidence type="ECO:0000313" key="2">
    <source>
        <dbReference type="EMBL" id="OGY17428.1"/>
    </source>
</evidence>
<organism evidence="2 3">
    <name type="scientific">Candidatus Chisholmbacteria bacterium RIFCSPHIGHO2_01_FULL_49_18</name>
    <dbReference type="NCBI Taxonomy" id="1797590"/>
    <lineage>
        <taxon>Bacteria</taxon>
        <taxon>Candidatus Chisholmiibacteriota</taxon>
    </lineage>
</organism>
<proteinExistence type="predicted"/>